<dbReference type="AlphaFoldDB" id="A0AAD5QTR4"/>
<proteinExistence type="predicted"/>
<dbReference type="EMBL" id="JAHQIW010004986">
    <property type="protein sequence ID" value="KAJ1364483.1"/>
    <property type="molecule type" value="Genomic_DNA"/>
</dbReference>
<keyword evidence="2" id="KW-1185">Reference proteome</keyword>
<organism evidence="1 2">
    <name type="scientific">Parelaphostrongylus tenuis</name>
    <name type="common">Meningeal worm</name>
    <dbReference type="NCBI Taxonomy" id="148309"/>
    <lineage>
        <taxon>Eukaryota</taxon>
        <taxon>Metazoa</taxon>
        <taxon>Ecdysozoa</taxon>
        <taxon>Nematoda</taxon>
        <taxon>Chromadorea</taxon>
        <taxon>Rhabditida</taxon>
        <taxon>Rhabditina</taxon>
        <taxon>Rhabditomorpha</taxon>
        <taxon>Strongyloidea</taxon>
        <taxon>Metastrongylidae</taxon>
        <taxon>Parelaphostrongylus</taxon>
    </lineage>
</organism>
<gene>
    <name evidence="1" type="ORF">KIN20_024587</name>
</gene>
<accession>A0AAD5QTR4</accession>
<name>A0AAD5QTR4_PARTN</name>
<reference evidence="1" key="1">
    <citation type="submission" date="2021-06" db="EMBL/GenBank/DDBJ databases">
        <title>Parelaphostrongylus tenuis whole genome reference sequence.</title>
        <authorList>
            <person name="Garwood T.J."/>
            <person name="Larsen P.A."/>
            <person name="Fountain-Jones N.M."/>
            <person name="Garbe J.R."/>
            <person name="Macchietto M.G."/>
            <person name="Kania S.A."/>
            <person name="Gerhold R.W."/>
            <person name="Richards J.E."/>
            <person name="Wolf T.M."/>
        </authorList>
    </citation>
    <scope>NUCLEOTIDE SEQUENCE</scope>
    <source>
        <strain evidence="1">MNPRO001-30</strain>
        <tissue evidence="1">Meninges</tissue>
    </source>
</reference>
<protein>
    <submittedName>
        <fullName evidence="1">Uncharacterized protein</fullName>
    </submittedName>
</protein>
<evidence type="ECO:0000313" key="1">
    <source>
        <dbReference type="EMBL" id="KAJ1364483.1"/>
    </source>
</evidence>
<sequence>MPGDMIVRQHRLLRCDLSNAIIQLALLIRFVDIYSPPDNTLASAIGLAMHYDSPA</sequence>
<comment type="caution">
    <text evidence="1">The sequence shown here is derived from an EMBL/GenBank/DDBJ whole genome shotgun (WGS) entry which is preliminary data.</text>
</comment>
<dbReference type="Proteomes" id="UP001196413">
    <property type="component" value="Unassembled WGS sequence"/>
</dbReference>
<evidence type="ECO:0000313" key="2">
    <source>
        <dbReference type="Proteomes" id="UP001196413"/>
    </source>
</evidence>